<keyword evidence="2" id="KW-0813">Transport</keyword>
<dbReference type="GO" id="GO:0006999">
    <property type="term" value="P:nuclear pore organization"/>
    <property type="evidence" value="ECO:0007669"/>
    <property type="project" value="TreeGrafter"/>
</dbReference>
<accession>A0A5C5G510</accession>
<evidence type="ECO:0000313" key="7">
    <source>
        <dbReference type="Proteomes" id="UP000311382"/>
    </source>
</evidence>
<dbReference type="EMBL" id="SOZI01000017">
    <property type="protein sequence ID" value="TNY23021.1"/>
    <property type="molecule type" value="Genomic_DNA"/>
</dbReference>
<dbReference type="InterPro" id="IPR024864">
    <property type="entry name" value="Nup54/Nup57/Nup44"/>
</dbReference>
<proteinExistence type="predicted"/>
<feature type="compositionally biased region" description="Polar residues" evidence="4">
    <location>
        <begin position="279"/>
        <end position="292"/>
    </location>
</feature>
<feature type="compositionally biased region" description="Basic residues" evidence="4">
    <location>
        <begin position="151"/>
        <end position="170"/>
    </location>
</feature>
<dbReference type="STRING" id="5288.A0A5C5G510"/>
<evidence type="ECO:0000256" key="1">
    <source>
        <dbReference type="ARBA" id="ARBA00004123"/>
    </source>
</evidence>
<sequence length="576" mass="61996">MCAGCNQCRGRDGASPLPRPAHRVHPPSLDTARGWIQRAVHCSARIEHPRLPSQQRAGLRRRPLALLGHLPPSLLLASTDPPCPAHSDCAHVQPCHSPLVHPPPPSPRPPDSASAPHPPLPPPPRPRSLAAPRPQRPSPLRPRPSSVPRLSRVRPRHSSARHPPPRRPRPRPSLASPPPRPSQVRPPPFLAARPQNPQGRASLAPPHRRQRPRRAEDSLARRHAAPASGGLFGQQQPQQQQQQQQQQQPSTSLFGQSQTAATASLFGSKPASGGLFGASTATAPSQSGQQYAPATIPKLGDPLPPSPSEPSIESRLEALKAAWDPQSPKCRFQAYFYNELPAGHSREMYARPAPGTDEARWERARRENPEPERLVPALAVGFPALDKRIAAQSLRASQHAALLAELHTHLGSLSSTHTLTTSLRTQRAQQNAVALHARLTALVARAAALSPARAAGLRADEDALRVELERQRGEVERVRAKVGELWAGVGAVKKRRDGEAGDQGRVEWAVSDEEGLRRVLEILSSQQAGLDHVSRTVKGMASDVDVMREAFGLPLTRVVGAAAAGSVGGSASRDGQ</sequence>
<dbReference type="PANTHER" id="PTHR13000:SF0">
    <property type="entry name" value="NUCLEOPORIN P54"/>
    <property type="match status" value="1"/>
</dbReference>
<evidence type="ECO:0000256" key="3">
    <source>
        <dbReference type="ARBA" id="ARBA00023242"/>
    </source>
</evidence>
<dbReference type="Proteomes" id="UP000311382">
    <property type="component" value="Unassembled WGS sequence"/>
</dbReference>
<feature type="compositionally biased region" description="Pro residues" evidence="4">
    <location>
        <begin position="100"/>
        <end position="126"/>
    </location>
</feature>
<feature type="compositionally biased region" description="Pro residues" evidence="4">
    <location>
        <begin position="175"/>
        <end position="189"/>
    </location>
</feature>
<dbReference type="AlphaFoldDB" id="A0A5C5G510"/>
<protein>
    <submittedName>
        <fullName evidence="6">Nucleoporin complex subunit 54-domain-containing protein</fullName>
    </submittedName>
</protein>
<feature type="compositionally biased region" description="Low complexity" evidence="4">
    <location>
        <begin position="234"/>
        <end position="249"/>
    </location>
</feature>
<dbReference type="GO" id="GO:0017056">
    <property type="term" value="F:structural constituent of nuclear pore"/>
    <property type="evidence" value="ECO:0007669"/>
    <property type="project" value="TreeGrafter"/>
</dbReference>
<evidence type="ECO:0000313" key="6">
    <source>
        <dbReference type="EMBL" id="TNY23021.1"/>
    </source>
</evidence>
<name>A0A5C5G510_9BASI</name>
<evidence type="ECO:0000256" key="4">
    <source>
        <dbReference type="SAM" id="MobiDB-lite"/>
    </source>
</evidence>
<feature type="domain" description="Nucleoporin Nup54 alpha-helical" evidence="5">
    <location>
        <begin position="353"/>
        <end position="487"/>
    </location>
</feature>
<reference evidence="6 7" key="1">
    <citation type="submission" date="2019-03" db="EMBL/GenBank/DDBJ databases">
        <title>Rhodosporidium diobovatum UCD-FST 08-225 genome sequencing, assembly, and annotation.</title>
        <authorList>
            <person name="Fakankun I.U."/>
            <person name="Fristensky B."/>
            <person name="Levin D.B."/>
        </authorList>
    </citation>
    <scope>NUCLEOTIDE SEQUENCE [LARGE SCALE GENOMIC DNA]</scope>
    <source>
        <strain evidence="6 7">UCD-FST 08-225</strain>
    </source>
</reference>
<feature type="region of interest" description="Disordered" evidence="4">
    <location>
        <begin position="1"/>
        <end position="30"/>
    </location>
</feature>
<dbReference type="PRINTS" id="PR01217">
    <property type="entry name" value="PRICHEXTENSN"/>
</dbReference>
<gene>
    <name evidence="6" type="ORF">DMC30DRAFT_87750</name>
</gene>
<dbReference type="InterPro" id="IPR025712">
    <property type="entry name" value="Nup54_alpha-helical_dom"/>
</dbReference>
<evidence type="ECO:0000256" key="2">
    <source>
        <dbReference type="ARBA" id="ARBA00022448"/>
    </source>
</evidence>
<dbReference type="Pfam" id="PF13874">
    <property type="entry name" value="Nup54"/>
    <property type="match status" value="1"/>
</dbReference>
<dbReference type="GO" id="GO:0006607">
    <property type="term" value="P:NLS-bearing protein import into nucleus"/>
    <property type="evidence" value="ECO:0007669"/>
    <property type="project" value="TreeGrafter"/>
</dbReference>
<feature type="region of interest" description="Disordered" evidence="4">
    <location>
        <begin position="100"/>
        <end position="311"/>
    </location>
</feature>
<keyword evidence="7" id="KW-1185">Reference proteome</keyword>
<dbReference type="GO" id="GO:0044613">
    <property type="term" value="C:nuclear pore central transport channel"/>
    <property type="evidence" value="ECO:0007669"/>
    <property type="project" value="TreeGrafter"/>
</dbReference>
<evidence type="ECO:0000259" key="5">
    <source>
        <dbReference type="Pfam" id="PF13874"/>
    </source>
</evidence>
<comment type="subcellular location">
    <subcellularLocation>
        <location evidence="1">Nucleus</location>
    </subcellularLocation>
</comment>
<comment type="caution">
    <text evidence="6">The sequence shown here is derived from an EMBL/GenBank/DDBJ whole genome shotgun (WGS) entry which is preliminary data.</text>
</comment>
<dbReference type="GO" id="GO:0036228">
    <property type="term" value="P:protein localization to nuclear inner membrane"/>
    <property type="evidence" value="ECO:0007669"/>
    <property type="project" value="TreeGrafter"/>
</dbReference>
<keyword evidence="3" id="KW-0539">Nucleus</keyword>
<dbReference type="OrthoDB" id="6162375at2759"/>
<dbReference type="PANTHER" id="PTHR13000">
    <property type="entry name" value="NUCLEOPORIN P54"/>
    <property type="match status" value="1"/>
</dbReference>
<feature type="compositionally biased region" description="Polar residues" evidence="4">
    <location>
        <begin position="250"/>
        <end position="262"/>
    </location>
</feature>
<organism evidence="6 7">
    <name type="scientific">Rhodotorula diobovata</name>
    <dbReference type="NCBI Taxonomy" id="5288"/>
    <lineage>
        <taxon>Eukaryota</taxon>
        <taxon>Fungi</taxon>
        <taxon>Dikarya</taxon>
        <taxon>Basidiomycota</taxon>
        <taxon>Pucciniomycotina</taxon>
        <taxon>Microbotryomycetes</taxon>
        <taxon>Sporidiobolales</taxon>
        <taxon>Sporidiobolaceae</taxon>
        <taxon>Rhodotorula</taxon>
    </lineage>
</organism>